<dbReference type="PIRSF" id="PIRSF005457">
    <property type="entry name" value="Glx"/>
    <property type="match status" value="1"/>
</dbReference>
<dbReference type="Pfam" id="PF00753">
    <property type="entry name" value="Lactamase_B"/>
    <property type="match status" value="1"/>
</dbReference>
<feature type="binding site" evidence="7">
    <location>
        <position position="60"/>
    </location>
    <ligand>
        <name>Zn(2+)</name>
        <dbReference type="ChEBI" id="CHEBI:29105"/>
        <label>2</label>
    </ligand>
</feature>
<accession>A0A1G6IY84</accession>
<evidence type="ECO:0000313" key="10">
    <source>
        <dbReference type="Proteomes" id="UP000198925"/>
    </source>
</evidence>
<dbReference type="InterPro" id="IPR036866">
    <property type="entry name" value="RibonucZ/Hydroxyglut_hydro"/>
</dbReference>
<comment type="function">
    <text evidence="7">Thiolesterase that catalyzes the hydrolysis of S-D-lactoyl-glutathione to form glutathione and D-lactic acid.</text>
</comment>
<dbReference type="Pfam" id="PF16123">
    <property type="entry name" value="HAGH_C"/>
    <property type="match status" value="1"/>
</dbReference>
<evidence type="ECO:0000256" key="2">
    <source>
        <dbReference type="ARBA" id="ARBA00004963"/>
    </source>
</evidence>
<comment type="catalytic activity">
    <reaction evidence="1 7">
        <text>an S-(2-hydroxyacyl)glutathione + H2O = a 2-hydroxy carboxylate + glutathione + H(+)</text>
        <dbReference type="Rhea" id="RHEA:21864"/>
        <dbReference type="ChEBI" id="CHEBI:15377"/>
        <dbReference type="ChEBI" id="CHEBI:15378"/>
        <dbReference type="ChEBI" id="CHEBI:57925"/>
        <dbReference type="ChEBI" id="CHEBI:58896"/>
        <dbReference type="ChEBI" id="CHEBI:71261"/>
        <dbReference type="EC" id="3.1.2.6"/>
    </reaction>
</comment>
<evidence type="ECO:0000256" key="4">
    <source>
        <dbReference type="ARBA" id="ARBA00022723"/>
    </source>
</evidence>
<keyword evidence="10" id="KW-1185">Reference proteome</keyword>
<proteinExistence type="inferred from homology"/>
<dbReference type="PANTHER" id="PTHR43705">
    <property type="entry name" value="HYDROXYACYLGLUTATHIONE HYDROLASE"/>
    <property type="match status" value="1"/>
</dbReference>
<evidence type="ECO:0000256" key="7">
    <source>
        <dbReference type="HAMAP-Rule" id="MF_01374"/>
    </source>
</evidence>
<evidence type="ECO:0000259" key="8">
    <source>
        <dbReference type="SMART" id="SM00849"/>
    </source>
</evidence>
<comment type="similarity">
    <text evidence="3 7">Belongs to the metallo-beta-lactamase superfamily. Glyoxalase II family.</text>
</comment>
<evidence type="ECO:0000256" key="3">
    <source>
        <dbReference type="ARBA" id="ARBA00006759"/>
    </source>
</evidence>
<dbReference type="InterPro" id="IPR017782">
    <property type="entry name" value="Hydroxyacylglutathione_Hdrlase"/>
</dbReference>
<dbReference type="HAMAP" id="MF_01374">
    <property type="entry name" value="Glyoxalase_2"/>
    <property type="match status" value="1"/>
</dbReference>
<name>A0A1G6IY84_9PROT</name>
<sequence length="242" mass="25490">MPVSVTAIPCLSDNYAWMLRDAATGTVAVCDPGEAGPAIAALEAAGGRCDLILLTHHHGDHIDGVEAVRARFGARVVGAAADAHRLPKLDQALKPGERVSIGATEGVVIDTPGHTVGHVAFHFPEGAVLLCGDTLFSLGCGRLLEGTAEQMFHSLQALAALPVATLVCCGHEYTESNARFALTVEPENAMLQARAEEVKAQRAAGQATVPTTIGQEREENPFLRAGDVVRLAEIRTAKDNFR</sequence>
<evidence type="ECO:0000313" key="9">
    <source>
        <dbReference type="EMBL" id="SDC11454.1"/>
    </source>
</evidence>
<comment type="subunit">
    <text evidence="7">Monomer.</text>
</comment>
<dbReference type="GO" id="GO:0019243">
    <property type="term" value="P:methylglyoxal catabolic process to D-lactate via S-lactoyl-glutathione"/>
    <property type="evidence" value="ECO:0007669"/>
    <property type="project" value="UniProtKB-UniRule"/>
</dbReference>
<dbReference type="InterPro" id="IPR032282">
    <property type="entry name" value="HAGH_C"/>
</dbReference>
<feature type="binding site" evidence="7">
    <location>
        <position position="56"/>
    </location>
    <ligand>
        <name>Zn(2+)</name>
        <dbReference type="ChEBI" id="CHEBI:29105"/>
        <label>1</label>
    </ligand>
</feature>
<evidence type="ECO:0000256" key="5">
    <source>
        <dbReference type="ARBA" id="ARBA00022801"/>
    </source>
</evidence>
<gene>
    <name evidence="7" type="primary">gloB</name>
    <name evidence="9" type="ORF">SAMN04487779_10013</name>
</gene>
<comment type="cofactor">
    <cofactor evidence="7">
        <name>Zn(2+)</name>
        <dbReference type="ChEBI" id="CHEBI:29105"/>
    </cofactor>
    <text evidence="7">Binds 2 Zn(2+) ions per subunit.</text>
</comment>
<keyword evidence="6 7" id="KW-0862">Zinc</keyword>
<dbReference type="Gene3D" id="3.60.15.10">
    <property type="entry name" value="Ribonuclease Z/Hydroxyacylglutathione hydrolase-like"/>
    <property type="match status" value="1"/>
</dbReference>
<feature type="binding site" evidence="7">
    <location>
        <position position="114"/>
    </location>
    <ligand>
        <name>Zn(2+)</name>
        <dbReference type="ChEBI" id="CHEBI:29105"/>
        <label>1</label>
    </ligand>
</feature>
<evidence type="ECO:0000256" key="6">
    <source>
        <dbReference type="ARBA" id="ARBA00022833"/>
    </source>
</evidence>
<feature type="binding site" evidence="7">
    <location>
        <position position="133"/>
    </location>
    <ligand>
        <name>Zn(2+)</name>
        <dbReference type="ChEBI" id="CHEBI:29105"/>
        <label>1</label>
    </ligand>
</feature>
<organism evidence="9 10">
    <name type="scientific">Belnapia rosea</name>
    <dbReference type="NCBI Taxonomy" id="938405"/>
    <lineage>
        <taxon>Bacteria</taxon>
        <taxon>Pseudomonadati</taxon>
        <taxon>Pseudomonadota</taxon>
        <taxon>Alphaproteobacteria</taxon>
        <taxon>Acetobacterales</taxon>
        <taxon>Roseomonadaceae</taxon>
        <taxon>Belnapia</taxon>
    </lineage>
</organism>
<dbReference type="Proteomes" id="UP000198925">
    <property type="component" value="Unassembled WGS sequence"/>
</dbReference>
<feature type="binding site" evidence="7">
    <location>
        <position position="61"/>
    </location>
    <ligand>
        <name>Zn(2+)</name>
        <dbReference type="ChEBI" id="CHEBI:29105"/>
        <label>2</label>
    </ligand>
</feature>
<dbReference type="UniPathway" id="UPA00619">
    <property type="reaction ID" value="UER00676"/>
</dbReference>
<dbReference type="RefSeq" id="WP_090659275.1">
    <property type="nucleotide sequence ID" value="NZ_FMZX01000001.1"/>
</dbReference>
<feature type="binding site" evidence="7">
    <location>
        <position position="133"/>
    </location>
    <ligand>
        <name>Zn(2+)</name>
        <dbReference type="ChEBI" id="CHEBI:29105"/>
        <label>2</label>
    </ligand>
</feature>
<evidence type="ECO:0000256" key="1">
    <source>
        <dbReference type="ARBA" id="ARBA00001623"/>
    </source>
</evidence>
<dbReference type="SUPFAM" id="SSF56281">
    <property type="entry name" value="Metallo-hydrolase/oxidoreductase"/>
    <property type="match status" value="1"/>
</dbReference>
<dbReference type="EMBL" id="FMZX01000001">
    <property type="protein sequence ID" value="SDC11454.1"/>
    <property type="molecule type" value="Genomic_DNA"/>
</dbReference>
<comment type="pathway">
    <text evidence="2 7">Secondary metabolite metabolism; methylglyoxal degradation; (R)-lactate from methylglyoxal: step 2/2.</text>
</comment>
<keyword evidence="4 7" id="KW-0479">Metal-binding</keyword>
<feature type="binding site" evidence="7">
    <location>
        <position position="58"/>
    </location>
    <ligand>
        <name>Zn(2+)</name>
        <dbReference type="ChEBI" id="CHEBI:29105"/>
        <label>1</label>
    </ligand>
</feature>
<dbReference type="GO" id="GO:0004416">
    <property type="term" value="F:hydroxyacylglutathione hydrolase activity"/>
    <property type="evidence" value="ECO:0007669"/>
    <property type="project" value="UniProtKB-UniRule"/>
</dbReference>
<dbReference type="InterPro" id="IPR001279">
    <property type="entry name" value="Metallo-B-lactamas"/>
</dbReference>
<reference evidence="9 10" key="1">
    <citation type="submission" date="2016-10" db="EMBL/GenBank/DDBJ databases">
        <authorList>
            <person name="de Groot N.N."/>
        </authorList>
    </citation>
    <scope>NUCLEOTIDE SEQUENCE [LARGE SCALE GENOMIC DNA]</scope>
    <source>
        <strain evidence="9 10">CPCC 100156</strain>
    </source>
</reference>
<feature type="domain" description="Metallo-beta-lactamase" evidence="8">
    <location>
        <begin position="13"/>
        <end position="171"/>
    </location>
</feature>
<dbReference type="EC" id="3.1.2.6" evidence="7"/>
<feature type="binding site" evidence="7">
    <location>
        <position position="171"/>
    </location>
    <ligand>
        <name>Zn(2+)</name>
        <dbReference type="ChEBI" id="CHEBI:29105"/>
        <label>2</label>
    </ligand>
</feature>
<keyword evidence="5 7" id="KW-0378">Hydrolase</keyword>
<protein>
    <recommendedName>
        <fullName evidence="7">Hydroxyacylglutathione hydrolase</fullName>
        <ecNumber evidence="7">3.1.2.6</ecNumber>
    </recommendedName>
    <alternativeName>
        <fullName evidence="7">Glyoxalase II</fullName>
        <shortName evidence="7">Glx II</shortName>
    </alternativeName>
</protein>
<dbReference type="PANTHER" id="PTHR43705:SF1">
    <property type="entry name" value="HYDROXYACYLGLUTATHIONE HYDROLASE GLOB"/>
    <property type="match status" value="1"/>
</dbReference>
<dbReference type="GO" id="GO:0046872">
    <property type="term" value="F:metal ion binding"/>
    <property type="evidence" value="ECO:0007669"/>
    <property type="project" value="UniProtKB-KW"/>
</dbReference>
<dbReference type="InterPro" id="IPR035680">
    <property type="entry name" value="Clx_II_MBL"/>
</dbReference>
<dbReference type="AlphaFoldDB" id="A0A1G6IY84"/>
<dbReference type="SMART" id="SM00849">
    <property type="entry name" value="Lactamase_B"/>
    <property type="match status" value="1"/>
</dbReference>
<dbReference type="InterPro" id="IPR050110">
    <property type="entry name" value="Glyoxalase_II_hydrolase"/>
</dbReference>
<dbReference type="CDD" id="cd07723">
    <property type="entry name" value="hydroxyacylglutathione_hydrolase_MBL-fold"/>
    <property type="match status" value="1"/>
</dbReference>
<dbReference type="STRING" id="938405.SAMN02927895_00191"/>
<dbReference type="NCBIfam" id="TIGR03413">
    <property type="entry name" value="GSH_gloB"/>
    <property type="match status" value="1"/>
</dbReference>